<dbReference type="PATRIC" id="fig|61647.15.peg.337"/>
<evidence type="ECO:0000259" key="1">
    <source>
        <dbReference type="PROSITE" id="PS51688"/>
    </source>
</evidence>
<gene>
    <name evidence="2" type="ORF">ABW06_01575</name>
</gene>
<comment type="caution">
    <text evidence="2">The sequence shown here is derived from an EMBL/GenBank/DDBJ whole genome shotgun (WGS) entry which is preliminary data.</text>
</comment>
<feature type="domain" description="Peptidase S74" evidence="1">
    <location>
        <begin position="306"/>
        <end position="414"/>
    </location>
</feature>
<organism evidence="2 3">
    <name type="scientific">Pluralibacter gergoviae</name>
    <name type="common">Enterobacter gergoviae</name>
    <dbReference type="NCBI Taxonomy" id="61647"/>
    <lineage>
        <taxon>Bacteria</taxon>
        <taxon>Pseudomonadati</taxon>
        <taxon>Pseudomonadota</taxon>
        <taxon>Gammaproteobacteria</taxon>
        <taxon>Enterobacterales</taxon>
        <taxon>Enterobacteriaceae</taxon>
        <taxon>Pluralibacter</taxon>
    </lineage>
</organism>
<dbReference type="EMBL" id="LDZF01000001">
    <property type="protein sequence ID" value="KMK16660.1"/>
    <property type="molecule type" value="Genomic_DNA"/>
</dbReference>
<sequence length="415" mass="45062">MATISDELATSIQLCFNKTYTDLANQGSFFFGPSGDVTLTKPDGTTARIKSWSYLLSTLNVMGSTATINTWAKDQTFGGSITLSGDNSMFLMGKDSDLGIVKKSGSATKIVMGKGKNVTFSVAPGAKIGVSDSVLDVAFIDNYGSLTSQGGIYAKLVELTGPTPFIDFHYNDSPADFTHRIIADSADSLTVSSNLNINRSMWINDWLTVNKTIRSNTQIVAQSAADPDGGNGAILQTPWYVGQFNGRGSDSNGLAGVGLWFEESVGYNHRAVLRVQGYGAPVRYWQFMNDGNVYGPNGVLTYNGTSDARYKKLIKPTDGQQSLENIMKMGLVTFVYNDDEQERVRRGVIAQQVQEIDPQYVKEVVMSVGAGPETPAENVKTTSRLTLDNNVLLMDAISAIQVLARRVEELEKRSL</sequence>
<dbReference type="STRING" id="61647.LG71_26465"/>
<protein>
    <recommendedName>
        <fullName evidence="1">Peptidase S74 domain-containing protein</fullName>
    </recommendedName>
</protein>
<dbReference type="InterPro" id="IPR030392">
    <property type="entry name" value="S74_ICA"/>
</dbReference>
<reference evidence="2 3" key="1">
    <citation type="submission" date="2015-05" db="EMBL/GenBank/DDBJ databases">
        <title>Genome sequences of Pluralibacter gergoviae.</title>
        <authorList>
            <person name="Greninger A.L."/>
            <person name="Miller S."/>
        </authorList>
    </citation>
    <scope>NUCLEOTIDE SEQUENCE [LARGE SCALE GENOMIC DNA]</scope>
    <source>
        <strain evidence="2 3">JS81F13</strain>
    </source>
</reference>
<dbReference type="Proteomes" id="UP000036196">
    <property type="component" value="Unassembled WGS sequence"/>
</dbReference>
<name>A0A0J5M666_PLUGE</name>
<keyword evidence="3" id="KW-1185">Reference proteome</keyword>
<proteinExistence type="predicted"/>
<evidence type="ECO:0000313" key="2">
    <source>
        <dbReference type="EMBL" id="KMK16660.1"/>
    </source>
</evidence>
<dbReference type="Pfam" id="PF13884">
    <property type="entry name" value="Peptidase_S74"/>
    <property type="match status" value="1"/>
</dbReference>
<evidence type="ECO:0000313" key="3">
    <source>
        <dbReference type="Proteomes" id="UP000036196"/>
    </source>
</evidence>
<dbReference type="RefSeq" id="WP_048277957.1">
    <property type="nucleotide sequence ID" value="NZ_LDZF01000001.1"/>
</dbReference>
<dbReference type="PROSITE" id="PS51688">
    <property type="entry name" value="ICA"/>
    <property type="match status" value="1"/>
</dbReference>
<accession>A0A0J5M666</accession>
<dbReference type="AlphaFoldDB" id="A0A0J5M666"/>